<dbReference type="InterPro" id="IPR055190">
    <property type="entry name" value="ATP-synt_VA_C"/>
</dbReference>
<evidence type="ECO:0000256" key="5">
    <source>
        <dbReference type="ARBA" id="ARBA00022840"/>
    </source>
</evidence>
<keyword evidence="9" id="KW-0139">CF(1)</keyword>
<evidence type="ECO:0000256" key="2">
    <source>
        <dbReference type="ARBA" id="ARBA00008936"/>
    </source>
</evidence>
<organism evidence="13">
    <name type="scientific">candidate division WWE3 bacterium</name>
    <dbReference type="NCBI Taxonomy" id="2053526"/>
    <lineage>
        <taxon>Bacteria</taxon>
        <taxon>Katanobacteria</taxon>
    </lineage>
</organism>
<dbReference type="InterPro" id="IPR050053">
    <property type="entry name" value="ATPase_alpha/beta_chains"/>
</dbReference>
<feature type="domain" description="ATP synthase A/B type C-terminal" evidence="12">
    <location>
        <begin position="376"/>
        <end position="462"/>
    </location>
</feature>
<protein>
    <submittedName>
        <fullName evidence="13">F0F1 ATP synthase subunit beta</fullName>
    </submittedName>
</protein>
<dbReference type="SUPFAM" id="SSF50615">
    <property type="entry name" value="N-terminal domain of alpha and beta subunits of F1 ATP synthase"/>
    <property type="match status" value="1"/>
</dbReference>
<keyword evidence="6" id="KW-1278">Translocase</keyword>
<dbReference type="InterPro" id="IPR027417">
    <property type="entry name" value="P-loop_NTPase"/>
</dbReference>
<gene>
    <name evidence="13" type="ORF">ENN92_00805</name>
</gene>
<dbReference type="GO" id="GO:0046933">
    <property type="term" value="F:proton-transporting ATP synthase activity, rotational mechanism"/>
    <property type="evidence" value="ECO:0007669"/>
    <property type="project" value="TreeGrafter"/>
</dbReference>
<keyword evidence="7" id="KW-0406">Ion transport</keyword>
<name>A0A7C1HCW2_UNCKA</name>
<dbReference type="Gene3D" id="1.10.1140.10">
    <property type="entry name" value="Bovine Mitochondrial F1-atpase, Atp Synthase Beta Chain, Chain D, domain 3"/>
    <property type="match status" value="1"/>
</dbReference>
<evidence type="ECO:0000256" key="4">
    <source>
        <dbReference type="ARBA" id="ARBA00022741"/>
    </source>
</evidence>
<evidence type="ECO:0000256" key="3">
    <source>
        <dbReference type="ARBA" id="ARBA00022448"/>
    </source>
</evidence>
<evidence type="ECO:0000259" key="11">
    <source>
        <dbReference type="Pfam" id="PF00006"/>
    </source>
</evidence>
<dbReference type="Gene3D" id="3.40.50.300">
    <property type="entry name" value="P-loop containing nucleotide triphosphate hydrolases"/>
    <property type="match status" value="1"/>
</dbReference>
<dbReference type="EMBL" id="DSDM01000046">
    <property type="protein sequence ID" value="HDQ88674.1"/>
    <property type="molecule type" value="Genomic_DNA"/>
</dbReference>
<accession>A0A7C1HCW2</accession>
<keyword evidence="8" id="KW-0472">Membrane</keyword>
<evidence type="ECO:0000256" key="10">
    <source>
        <dbReference type="ARBA" id="ARBA00023310"/>
    </source>
</evidence>
<proteinExistence type="inferred from homology"/>
<evidence type="ECO:0000256" key="6">
    <source>
        <dbReference type="ARBA" id="ARBA00022967"/>
    </source>
</evidence>
<evidence type="ECO:0000256" key="9">
    <source>
        <dbReference type="ARBA" id="ARBA00023196"/>
    </source>
</evidence>
<dbReference type="SUPFAM" id="SSF52540">
    <property type="entry name" value="P-loop containing nucleoside triphosphate hydrolases"/>
    <property type="match status" value="1"/>
</dbReference>
<comment type="caution">
    <text evidence="13">The sequence shown here is derived from an EMBL/GenBank/DDBJ whole genome shotgun (WGS) entry which is preliminary data.</text>
</comment>
<evidence type="ECO:0000259" key="12">
    <source>
        <dbReference type="Pfam" id="PF22919"/>
    </source>
</evidence>
<keyword evidence="10" id="KW-0066">ATP synthesis</keyword>
<dbReference type="InterPro" id="IPR036121">
    <property type="entry name" value="ATPase_F1/V1/A1_a/bsu_N_sf"/>
</dbReference>
<dbReference type="InterPro" id="IPR000194">
    <property type="entry name" value="ATPase_F1/V1/A1_a/bsu_nucl-bd"/>
</dbReference>
<evidence type="ECO:0000256" key="1">
    <source>
        <dbReference type="ARBA" id="ARBA00004370"/>
    </source>
</evidence>
<feature type="domain" description="ATPase F1/V1/A1 complex alpha/beta subunit nucleotide-binding" evidence="11">
    <location>
        <begin position="152"/>
        <end position="367"/>
    </location>
</feature>
<evidence type="ECO:0000313" key="13">
    <source>
        <dbReference type="EMBL" id="HDQ88674.1"/>
    </source>
</evidence>
<sequence>MSKDIKEENVKVPPTDVNPVISMPSSVDLGRVVGVKKHVIEVEFLGKSNPQIYEILEGEKSNLLVYRSSGLNRFYCIALGSTSDFHRGSPVRCTEKTVSVPAGDAVLGRVIDATGKARDGGVEIETDTYVEVYKEAVNYDKVSNSKTVMQTGIKVIDFFTPLLMEGKIGLFGGAGVGKTILLTEILHNVIHRGSNNTVSVFAGVGERTREGHELYKELAEKEVLANTALVFGTMGESPSKRFLAAHTGVALAEYFRDIQNKDVLFFVDNMFRYAQAGNEISLLTKSIPSEDGYQPTLISELAHIHERLVSTKGAYVTTIEAIYVPADDLLDSAVQAIFKYLDSEIVLSRDVYQEGRFPAVDILSSDSSALSPTIVTSLHYKVALDTRSLMKKSQSLERIVSLVGEAELNEDDRILYQRAQKIKNYMTQNFFVTSKQTGKEGAYVPLETTVADVKDILDGKCDKMNADKFLFIAGLDSIKE</sequence>
<dbReference type="SUPFAM" id="SSF47917">
    <property type="entry name" value="C-terminal domain of alpha and beta subunits of F1 ATP synthase"/>
    <property type="match status" value="1"/>
</dbReference>
<comment type="similarity">
    <text evidence="2">Belongs to the ATPase alpha/beta chains family.</text>
</comment>
<dbReference type="InterPro" id="IPR024034">
    <property type="entry name" value="ATPase_F1/V1_b/a_C"/>
</dbReference>
<dbReference type="AlphaFoldDB" id="A0A7C1HCW2"/>
<evidence type="ECO:0000256" key="8">
    <source>
        <dbReference type="ARBA" id="ARBA00023136"/>
    </source>
</evidence>
<dbReference type="GO" id="GO:0005524">
    <property type="term" value="F:ATP binding"/>
    <property type="evidence" value="ECO:0007669"/>
    <property type="project" value="UniProtKB-KW"/>
</dbReference>
<dbReference type="PANTHER" id="PTHR15184:SF71">
    <property type="entry name" value="ATP SYNTHASE SUBUNIT BETA, MITOCHONDRIAL"/>
    <property type="match status" value="1"/>
</dbReference>
<dbReference type="Proteomes" id="UP000886066">
    <property type="component" value="Unassembled WGS sequence"/>
</dbReference>
<comment type="subcellular location">
    <subcellularLocation>
        <location evidence="1">Membrane</location>
    </subcellularLocation>
</comment>
<evidence type="ECO:0000256" key="7">
    <source>
        <dbReference type="ARBA" id="ARBA00023065"/>
    </source>
</evidence>
<dbReference type="Pfam" id="PF22919">
    <property type="entry name" value="ATP-synt_VA_C"/>
    <property type="match status" value="1"/>
</dbReference>
<dbReference type="Gene3D" id="2.40.10.170">
    <property type="match status" value="1"/>
</dbReference>
<keyword evidence="3" id="KW-0813">Transport</keyword>
<keyword evidence="5" id="KW-0067">ATP-binding</keyword>
<dbReference type="Pfam" id="PF00006">
    <property type="entry name" value="ATP-synt_ab"/>
    <property type="match status" value="1"/>
</dbReference>
<keyword evidence="4" id="KW-0547">Nucleotide-binding</keyword>
<dbReference type="PANTHER" id="PTHR15184">
    <property type="entry name" value="ATP SYNTHASE"/>
    <property type="match status" value="1"/>
</dbReference>
<dbReference type="GO" id="GO:0045259">
    <property type="term" value="C:proton-transporting ATP synthase complex"/>
    <property type="evidence" value="ECO:0007669"/>
    <property type="project" value="UniProtKB-KW"/>
</dbReference>
<reference evidence="13" key="1">
    <citation type="journal article" date="2020" name="mSystems">
        <title>Genome- and Community-Level Interaction Insights into Carbon Utilization and Element Cycling Functions of Hydrothermarchaeota in Hydrothermal Sediment.</title>
        <authorList>
            <person name="Zhou Z."/>
            <person name="Liu Y."/>
            <person name="Xu W."/>
            <person name="Pan J."/>
            <person name="Luo Z.H."/>
            <person name="Li M."/>
        </authorList>
    </citation>
    <scope>NUCLEOTIDE SEQUENCE [LARGE SCALE GENOMIC DNA]</scope>
    <source>
        <strain evidence="13">SpSt-1219</strain>
    </source>
</reference>